<reference evidence="1" key="1">
    <citation type="submission" date="2021-06" db="EMBL/GenBank/DDBJ databases">
        <authorList>
            <person name="Kallberg Y."/>
            <person name="Tangrot J."/>
            <person name="Rosling A."/>
        </authorList>
    </citation>
    <scope>NUCLEOTIDE SEQUENCE</scope>
    <source>
        <strain evidence="1">MA461A</strain>
    </source>
</reference>
<organism evidence="1 2">
    <name type="scientific">Racocetra persica</name>
    <dbReference type="NCBI Taxonomy" id="160502"/>
    <lineage>
        <taxon>Eukaryota</taxon>
        <taxon>Fungi</taxon>
        <taxon>Fungi incertae sedis</taxon>
        <taxon>Mucoromycota</taxon>
        <taxon>Glomeromycotina</taxon>
        <taxon>Glomeromycetes</taxon>
        <taxon>Diversisporales</taxon>
        <taxon>Gigasporaceae</taxon>
        <taxon>Racocetra</taxon>
    </lineage>
</organism>
<feature type="non-terminal residue" evidence="1">
    <location>
        <position position="321"/>
    </location>
</feature>
<accession>A0ACA9R900</accession>
<comment type="caution">
    <text evidence="1">The sequence shown here is derived from an EMBL/GenBank/DDBJ whole genome shotgun (WGS) entry which is preliminary data.</text>
</comment>
<sequence length="321" mass="35942">VAEMLKQQIIYDIAVELSTICDGIGDNSSLKDEEVYDANFGSNDSDVDSNINCNDTNPNINCSDVNPNSDTIDEMLHNGLNTTAIGDVGNENEIIFYMFPVKQDTPLGEWMLDTLAQLYAFIKCLRSGLHQSILPNRRTAKMQQQSMDLLHRIGDATIIDNDLLLDPSVSSLKKASSDSINDVVNSNNIPDNLAPTAPVSIQNVQNDELTAIQLILSPIGPSASRSRIPYKKLDPIRRKTIKSFKQGILDLSRKDLRRKAMETIFKPFEQLADNTLYGRNLRKKDDGLVGGVKNIIIQYPKYIQQKEAERQKVIDIEDMIE</sequence>
<evidence type="ECO:0000313" key="1">
    <source>
        <dbReference type="EMBL" id="CAG8781609.1"/>
    </source>
</evidence>
<name>A0ACA9R900_9GLOM</name>
<keyword evidence="2" id="KW-1185">Reference proteome</keyword>
<dbReference type="EMBL" id="CAJVQC010045619">
    <property type="protein sequence ID" value="CAG8781609.1"/>
    <property type="molecule type" value="Genomic_DNA"/>
</dbReference>
<proteinExistence type="predicted"/>
<protein>
    <submittedName>
        <fullName evidence="1">13945_t:CDS:1</fullName>
    </submittedName>
</protein>
<evidence type="ECO:0000313" key="2">
    <source>
        <dbReference type="Proteomes" id="UP000789920"/>
    </source>
</evidence>
<feature type="non-terminal residue" evidence="1">
    <location>
        <position position="1"/>
    </location>
</feature>
<dbReference type="Proteomes" id="UP000789920">
    <property type="component" value="Unassembled WGS sequence"/>
</dbReference>
<gene>
    <name evidence="1" type="ORF">RPERSI_LOCUS17670</name>
</gene>